<protein>
    <submittedName>
        <fullName evidence="1">Uncharacterized protein</fullName>
    </submittedName>
</protein>
<accession>A0A4P7NHT8</accession>
<sequence>MTTLIPADAGYISKLPGGFSGNIPLYDMRTGQGPSAICSVDHHPRSVVLMCRGASPCPGHLYPGQELSQHVRVAGSPA</sequence>
<evidence type="ECO:0000313" key="1">
    <source>
        <dbReference type="EMBL" id="QBZ61557.1"/>
    </source>
</evidence>
<dbReference type="AlphaFoldDB" id="A0A4P7NHT8"/>
<reference evidence="1 2" key="1">
    <citation type="journal article" date="2019" name="Mol. Biol. Evol.">
        <title>Blast fungal genomes show frequent chromosomal changes, gene gains and losses, and effector gene turnover.</title>
        <authorList>
            <person name="Gomez Luciano L.B."/>
            <person name="Jason Tsai I."/>
            <person name="Chuma I."/>
            <person name="Tosa Y."/>
            <person name="Chen Y.H."/>
            <person name="Li J.Y."/>
            <person name="Li M.Y."/>
            <person name="Jade Lu M.Y."/>
            <person name="Nakayashiki H."/>
            <person name="Li W.H."/>
        </authorList>
    </citation>
    <scope>NUCLEOTIDE SEQUENCE [LARGE SCALE GENOMIC DNA]</scope>
    <source>
        <strain evidence="1">MZ5-1-6</strain>
    </source>
</reference>
<organism evidence="1 2">
    <name type="scientific">Pyricularia oryzae</name>
    <name type="common">Rice blast fungus</name>
    <name type="synonym">Magnaporthe oryzae</name>
    <dbReference type="NCBI Taxonomy" id="318829"/>
    <lineage>
        <taxon>Eukaryota</taxon>
        <taxon>Fungi</taxon>
        <taxon>Dikarya</taxon>
        <taxon>Ascomycota</taxon>
        <taxon>Pezizomycotina</taxon>
        <taxon>Sordariomycetes</taxon>
        <taxon>Sordariomycetidae</taxon>
        <taxon>Magnaporthales</taxon>
        <taxon>Pyriculariaceae</taxon>
        <taxon>Pyricularia</taxon>
    </lineage>
</organism>
<gene>
    <name evidence="1" type="ORF">PoMZ_08508</name>
</gene>
<dbReference type="Proteomes" id="UP000294847">
    <property type="component" value="Chromosome 4"/>
</dbReference>
<evidence type="ECO:0000313" key="2">
    <source>
        <dbReference type="Proteomes" id="UP000294847"/>
    </source>
</evidence>
<proteinExistence type="predicted"/>
<name>A0A4P7NHT8_PYROR</name>
<dbReference type="EMBL" id="CP034207">
    <property type="protein sequence ID" value="QBZ61557.1"/>
    <property type="molecule type" value="Genomic_DNA"/>
</dbReference>